<dbReference type="PANTHER" id="PTHR46411">
    <property type="entry name" value="FAMILY ATPASE, PUTATIVE-RELATED"/>
    <property type="match status" value="1"/>
</dbReference>
<accession>A0A4U0XHB2</accession>
<dbReference type="InterPro" id="IPR027417">
    <property type="entry name" value="P-loop_NTPase"/>
</dbReference>
<dbReference type="SMART" id="SM00382">
    <property type="entry name" value="AAA"/>
    <property type="match status" value="1"/>
</dbReference>
<dbReference type="EMBL" id="NAJQ01000241">
    <property type="protein sequence ID" value="TKA74045.1"/>
    <property type="molecule type" value="Genomic_DNA"/>
</dbReference>
<dbReference type="Pfam" id="PF22942">
    <property type="entry name" value="DUF7025"/>
    <property type="match status" value="1"/>
</dbReference>
<name>A0A4U0XHB2_9PEZI</name>
<dbReference type="OrthoDB" id="10042665at2759"/>
<feature type="domain" description="AAA+ ATPase" evidence="2">
    <location>
        <begin position="621"/>
        <end position="748"/>
    </location>
</feature>
<dbReference type="InterPro" id="IPR054289">
    <property type="entry name" value="DUF7025"/>
</dbReference>
<evidence type="ECO:0000259" key="2">
    <source>
        <dbReference type="SMART" id="SM00382"/>
    </source>
</evidence>
<feature type="compositionally biased region" description="Basic and acidic residues" evidence="1">
    <location>
        <begin position="95"/>
        <end position="110"/>
    </location>
</feature>
<proteinExistence type="predicted"/>
<organism evidence="3 4">
    <name type="scientific">Friedmanniomyces simplex</name>
    <dbReference type="NCBI Taxonomy" id="329884"/>
    <lineage>
        <taxon>Eukaryota</taxon>
        <taxon>Fungi</taxon>
        <taxon>Dikarya</taxon>
        <taxon>Ascomycota</taxon>
        <taxon>Pezizomycotina</taxon>
        <taxon>Dothideomycetes</taxon>
        <taxon>Dothideomycetidae</taxon>
        <taxon>Mycosphaerellales</taxon>
        <taxon>Teratosphaeriaceae</taxon>
        <taxon>Friedmanniomyces</taxon>
    </lineage>
</organism>
<sequence length="904" mass="101045">MSNPLDALVPLDEADFFFADDNEIDDETRLSRLTLLHQIRRDRELLYRQRRRRMARRDADSSSESEGEGKADQVNGVAKATTPATTTDGNGGTPKEGEAEKEKLVKLDPEEVGKPLATAHQPRHYGEATDAAAFAFAFGGFNHTPTYKELRQQQASEHLYDAYLVPGFPFVSMSVGYKNLYSGKEDKRGRFQWQTSIPEDLGKPAEDAESEKWAIIVRHVKTYNDPKKVLSVHSIVIQSPLLKELLKGVLAGYPGVTVGLKRLEFSGRFEPLIHRWPELVKAIKELKEQTDSDDAKADERLKHAELLHDLLATEFKDSIDSATDLKSQGVMTYEHLWTLFQPGSLVFSKQQSQDRIFRLHSSKYGQDRNGNPVYWLTCQYVDYDGTRWGTNKLNVCIPAYEGTKPIISLPTLPLDFHGDSTALIDRLTERGGKVETLAGSHYRAYNGVGWRMGNMNVKEKYTVKGRVVIDTYGWNRFNPNMSVYVTALHVKDTPAAAGTGGGTLAVGDYGGEDEYDEGYDDDDGGMPVDGFFADEEDEDNKRVTLTDEQKMICTPLVRGYALKEKLWLNFFVNAVQDIDFSSRAFDSLVLPKNQKELILGFTATQQSYRSQFDDVIEGKGRGIILLLCGPPGVGKTLTAESVAEEMKVPLYMMSAGDLGLDPRHVEAKLQGILDMCTRWNAILLLDEADVFLEERSLHELERNKLVSIFLRVLEYYEGIMFLTTNRVQTFDAAFQSRIHISLNYQELDMKSRKTVWKNFLAQHDIAQKAARDRPAKALASAAKTKSAPATTIGHAPSPSSSSSSSSPPDQTDGPAAAAATGSAPEDLHHKRTLPHEITDKDLTRLCDMSMNGRQIKNILKTAQLLASKRGEGLGYEHVRTVMEVTQHLHNSTQESERTKSSLFN</sequence>
<feature type="compositionally biased region" description="Basic and acidic residues" evidence="1">
    <location>
        <begin position="825"/>
        <end position="835"/>
    </location>
</feature>
<evidence type="ECO:0000313" key="4">
    <source>
        <dbReference type="Proteomes" id="UP000309340"/>
    </source>
</evidence>
<reference evidence="3 4" key="1">
    <citation type="submission" date="2017-03" db="EMBL/GenBank/DDBJ databases">
        <title>Genomes of endolithic fungi from Antarctica.</title>
        <authorList>
            <person name="Coleine C."/>
            <person name="Masonjones S."/>
            <person name="Stajich J.E."/>
        </authorList>
    </citation>
    <scope>NUCLEOTIDE SEQUENCE [LARGE SCALE GENOMIC DNA]</scope>
    <source>
        <strain evidence="3 4">CCFEE 5184</strain>
    </source>
</reference>
<dbReference type="GO" id="GO:0005524">
    <property type="term" value="F:ATP binding"/>
    <property type="evidence" value="ECO:0007669"/>
    <property type="project" value="InterPro"/>
</dbReference>
<dbReference type="CDD" id="cd19481">
    <property type="entry name" value="RecA-like_protease"/>
    <property type="match status" value="1"/>
</dbReference>
<dbReference type="InterPro" id="IPR003593">
    <property type="entry name" value="AAA+_ATPase"/>
</dbReference>
<dbReference type="Gene3D" id="3.40.50.300">
    <property type="entry name" value="P-loop containing nucleotide triphosphate hydrolases"/>
    <property type="match status" value="1"/>
</dbReference>
<dbReference type="InterPro" id="IPR003959">
    <property type="entry name" value="ATPase_AAA_core"/>
</dbReference>
<comment type="caution">
    <text evidence="3">The sequence shown here is derived from an EMBL/GenBank/DDBJ whole genome shotgun (WGS) entry which is preliminary data.</text>
</comment>
<evidence type="ECO:0000256" key="1">
    <source>
        <dbReference type="SAM" id="MobiDB-lite"/>
    </source>
</evidence>
<dbReference type="STRING" id="329884.A0A4U0XHB2"/>
<feature type="compositionally biased region" description="Low complexity" evidence="1">
    <location>
        <begin position="776"/>
        <end position="824"/>
    </location>
</feature>
<dbReference type="Pfam" id="PF00004">
    <property type="entry name" value="AAA"/>
    <property type="match status" value="1"/>
</dbReference>
<gene>
    <name evidence="3" type="ORF">B0A55_05768</name>
</gene>
<feature type="region of interest" description="Disordered" evidence="1">
    <location>
        <begin position="771"/>
        <end position="835"/>
    </location>
</feature>
<dbReference type="GO" id="GO:0016887">
    <property type="term" value="F:ATP hydrolysis activity"/>
    <property type="evidence" value="ECO:0007669"/>
    <property type="project" value="InterPro"/>
</dbReference>
<dbReference type="SUPFAM" id="SSF52540">
    <property type="entry name" value="P-loop containing nucleoside triphosphate hydrolases"/>
    <property type="match status" value="1"/>
</dbReference>
<protein>
    <recommendedName>
        <fullName evidence="2">AAA+ ATPase domain-containing protein</fullName>
    </recommendedName>
</protein>
<keyword evidence="4" id="KW-1185">Reference proteome</keyword>
<dbReference type="AlphaFoldDB" id="A0A4U0XHB2"/>
<dbReference type="PANTHER" id="PTHR46411:SF3">
    <property type="entry name" value="AAA+ ATPASE DOMAIN-CONTAINING PROTEIN"/>
    <property type="match status" value="1"/>
</dbReference>
<evidence type="ECO:0000313" key="3">
    <source>
        <dbReference type="EMBL" id="TKA74045.1"/>
    </source>
</evidence>
<feature type="region of interest" description="Disordered" evidence="1">
    <location>
        <begin position="48"/>
        <end position="110"/>
    </location>
</feature>
<dbReference type="Proteomes" id="UP000309340">
    <property type="component" value="Unassembled WGS sequence"/>
</dbReference>